<keyword evidence="4 5" id="KW-0663">Pyridoxal phosphate</keyword>
<dbReference type="Pfam" id="PF00702">
    <property type="entry name" value="Hydrolase"/>
    <property type="match status" value="1"/>
</dbReference>
<evidence type="ECO:0000259" key="7">
    <source>
        <dbReference type="Pfam" id="PF00155"/>
    </source>
</evidence>
<dbReference type="InterPro" id="IPR015421">
    <property type="entry name" value="PyrdxlP-dep_Trfase_major"/>
</dbReference>
<reference evidence="8" key="1">
    <citation type="submission" date="2021-03" db="EMBL/GenBank/DDBJ databases">
        <title>Acanthopleuribacteraceae sp. M133.</title>
        <authorList>
            <person name="Wang G."/>
        </authorList>
    </citation>
    <scope>NUCLEOTIDE SEQUENCE</scope>
    <source>
        <strain evidence="8">M133</strain>
    </source>
</reference>
<evidence type="ECO:0000313" key="9">
    <source>
        <dbReference type="Proteomes" id="UP000663929"/>
    </source>
</evidence>
<dbReference type="SFLD" id="SFLDS00003">
    <property type="entry name" value="Haloacid_Dehalogenase"/>
    <property type="match status" value="1"/>
</dbReference>
<dbReference type="EMBL" id="CP071793">
    <property type="protein sequence ID" value="QTD50779.1"/>
    <property type="molecule type" value="Genomic_DNA"/>
</dbReference>
<evidence type="ECO:0000256" key="2">
    <source>
        <dbReference type="ARBA" id="ARBA00022576"/>
    </source>
</evidence>
<name>A0A8A4TLA6_SULCO</name>
<keyword evidence="3" id="KW-0808">Transferase</keyword>
<dbReference type="RefSeq" id="WP_237380779.1">
    <property type="nucleotide sequence ID" value="NZ_CP071793.1"/>
</dbReference>
<dbReference type="InterPro" id="IPR006439">
    <property type="entry name" value="HAD-SF_hydro_IA"/>
</dbReference>
<dbReference type="InterPro" id="IPR001917">
    <property type="entry name" value="Aminotrans_II_pyridoxalP_BS"/>
</dbReference>
<feature type="domain" description="Aminotransferase class I/classII large" evidence="7">
    <location>
        <begin position="38"/>
        <end position="352"/>
    </location>
</feature>
<evidence type="ECO:0000256" key="3">
    <source>
        <dbReference type="ARBA" id="ARBA00022679"/>
    </source>
</evidence>
<dbReference type="Pfam" id="PF00155">
    <property type="entry name" value="Aminotran_1_2"/>
    <property type="match status" value="1"/>
</dbReference>
<dbReference type="Proteomes" id="UP000663929">
    <property type="component" value="Chromosome"/>
</dbReference>
<dbReference type="PROSITE" id="PS00599">
    <property type="entry name" value="AA_TRANSFER_CLASS_2"/>
    <property type="match status" value="1"/>
</dbReference>
<comment type="similarity">
    <text evidence="5">Belongs to the class-II pyridoxal-phosphate-dependent aminotransferase family.</text>
</comment>
<dbReference type="GO" id="GO:0008483">
    <property type="term" value="F:transaminase activity"/>
    <property type="evidence" value="ECO:0007669"/>
    <property type="project" value="UniProtKB-KW"/>
</dbReference>
<proteinExistence type="inferred from homology"/>
<dbReference type="AlphaFoldDB" id="A0A8A4TLA6"/>
<dbReference type="InterPro" id="IPR015422">
    <property type="entry name" value="PyrdxlP-dep_Trfase_small"/>
</dbReference>
<organism evidence="8 9">
    <name type="scientific">Sulfidibacter corallicola</name>
    <dbReference type="NCBI Taxonomy" id="2818388"/>
    <lineage>
        <taxon>Bacteria</taxon>
        <taxon>Pseudomonadati</taxon>
        <taxon>Acidobacteriota</taxon>
        <taxon>Holophagae</taxon>
        <taxon>Acanthopleuribacterales</taxon>
        <taxon>Acanthopleuribacteraceae</taxon>
        <taxon>Sulfidibacter</taxon>
    </lineage>
</organism>
<dbReference type="PANTHER" id="PTHR42885:SF2">
    <property type="entry name" value="HISTIDINOL-PHOSPHATE AMINOTRANSFERASE"/>
    <property type="match status" value="1"/>
</dbReference>
<dbReference type="Gene3D" id="3.40.640.10">
    <property type="entry name" value="Type I PLP-dependent aspartate aminotransferase-like (Major domain)"/>
    <property type="match status" value="1"/>
</dbReference>
<dbReference type="GO" id="GO:0030170">
    <property type="term" value="F:pyridoxal phosphate binding"/>
    <property type="evidence" value="ECO:0007669"/>
    <property type="project" value="InterPro"/>
</dbReference>
<evidence type="ECO:0000256" key="1">
    <source>
        <dbReference type="ARBA" id="ARBA00001933"/>
    </source>
</evidence>
<keyword evidence="2 8" id="KW-0032">Aminotransferase</keyword>
<evidence type="ECO:0000313" key="8">
    <source>
        <dbReference type="EMBL" id="QTD50779.1"/>
    </source>
</evidence>
<dbReference type="InterPro" id="IPR023214">
    <property type="entry name" value="HAD_sf"/>
</dbReference>
<dbReference type="InterPro" id="IPR004839">
    <property type="entry name" value="Aminotransferase_I/II_large"/>
</dbReference>
<dbReference type="SUPFAM" id="SSF56784">
    <property type="entry name" value="HAD-like"/>
    <property type="match status" value="1"/>
</dbReference>
<comment type="cofactor">
    <cofactor evidence="1 5">
        <name>pyridoxal 5'-phosphate</name>
        <dbReference type="ChEBI" id="CHEBI:597326"/>
    </cofactor>
</comment>
<dbReference type="PANTHER" id="PTHR42885">
    <property type="entry name" value="HISTIDINOL-PHOSPHATE AMINOTRANSFERASE-RELATED"/>
    <property type="match status" value="1"/>
</dbReference>
<dbReference type="InterPro" id="IPR015424">
    <property type="entry name" value="PyrdxlP-dep_Trfase"/>
</dbReference>
<dbReference type="KEGG" id="scor:J3U87_34780"/>
<dbReference type="NCBIfam" id="TIGR01549">
    <property type="entry name" value="HAD-SF-IA-v1"/>
    <property type="match status" value="1"/>
</dbReference>
<dbReference type="SFLD" id="SFLDG01129">
    <property type="entry name" value="C1.5:_HAD__Beta-PGM__Phosphata"/>
    <property type="match status" value="1"/>
</dbReference>
<evidence type="ECO:0000256" key="4">
    <source>
        <dbReference type="ARBA" id="ARBA00022898"/>
    </source>
</evidence>
<accession>A0A8A4TLA6</accession>
<keyword evidence="9" id="KW-1185">Reference proteome</keyword>
<sequence length="572" mass="63266">MSDASSPRPQAPAIMPLAPSSPSFRAADLPGRKLDQNERSERVPHWLRAALNALPDPDLWRYPDRRALEADLADFYGLREDQVLVSNGGDEAIQYLFADLPADTPIIAPLPTFGFYLEQCDVWPVRPVTLPVRDDLTLDIEAAFDAVAANPGGIFILIRPNNPTGESIPRETAQRLIAWCGQHDTRVLLDEAYAEFASDNLLDLLADNPHLIILRTFSKAYGLAGLRLGYLLADGELLNRLRRRVMPYNVSSVSLHLGREALKPQAQKEITDYCEKVVANRRRLFTLLSGWGIRVLPSESNFLMLDLGDRRANFIGKVMAMQGFAVRTFKRPGITGCVRFSVPVETAALEAALTLAFKPELLCLDVDGTLIDVRASFDETVLRTVFHFCGLRPDRDEILALRAAGGFNDDHVLSRELIRRHGADVPLEQVKAVFETLYFGDGTTPGTVTRETPLIDARLLDRMRKEFRIALVTGRNRREMAPGIDLLGLDAGTPCYTVDDVTHPKPDPEGIRAASEVTGCRRVWMVGDNLDDIRAAVAAGAVPIGVGENREALEKAGACAFFDHIDQIEELL</sequence>
<protein>
    <submittedName>
        <fullName evidence="8">Aminotransferase class I/II-fold pyridoxal phosphate-dependent enzyme</fullName>
    </submittedName>
</protein>
<dbReference type="SUPFAM" id="SSF53383">
    <property type="entry name" value="PLP-dependent transferases"/>
    <property type="match status" value="1"/>
</dbReference>
<dbReference type="Gene3D" id="3.40.50.1000">
    <property type="entry name" value="HAD superfamily/HAD-like"/>
    <property type="match status" value="1"/>
</dbReference>
<dbReference type="InterPro" id="IPR036412">
    <property type="entry name" value="HAD-like_sf"/>
</dbReference>
<feature type="region of interest" description="Disordered" evidence="6">
    <location>
        <begin position="1"/>
        <end position="29"/>
    </location>
</feature>
<evidence type="ECO:0000256" key="5">
    <source>
        <dbReference type="RuleBase" id="RU003693"/>
    </source>
</evidence>
<dbReference type="CDD" id="cd00609">
    <property type="entry name" value="AAT_like"/>
    <property type="match status" value="1"/>
</dbReference>
<gene>
    <name evidence="8" type="ORF">J3U87_34780</name>
</gene>
<evidence type="ECO:0000256" key="6">
    <source>
        <dbReference type="SAM" id="MobiDB-lite"/>
    </source>
</evidence>
<dbReference type="Gene3D" id="3.90.1150.10">
    <property type="entry name" value="Aspartate Aminotransferase, domain 1"/>
    <property type="match status" value="1"/>
</dbReference>